<dbReference type="SUPFAM" id="SSF53850">
    <property type="entry name" value="Periplasmic binding protein-like II"/>
    <property type="match status" value="1"/>
</dbReference>
<dbReference type="PROSITE" id="PS50931">
    <property type="entry name" value="HTH_LYSR"/>
    <property type="match status" value="1"/>
</dbReference>
<evidence type="ECO:0000313" key="7">
    <source>
        <dbReference type="Proteomes" id="UP000094412"/>
    </source>
</evidence>
<dbReference type="PRINTS" id="PR00039">
    <property type="entry name" value="HTHLYSR"/>
</dbReference>
<organism evidence="6 7">
    <name type="scientific">Mesorhizobium hungaricum</name>
    <dbReference type="NCBI Taxonomy" id="1566387"/>
    <lineage>
        <taxon>Bacteria</taxon>
        <taxon>Pseudomonadati</taxon>
        <taxon>Pseudomonadota</taxon>
        <taxon>Alphaproteobacteria</taxon>
        <taxon>Hyphomicrobiales</taxon>
        <taxon>Phyllobacteriaceae</taxon>
        <taxon>Mesorhizobium</taxon>
    </lineage>
</organism>
<dbReference type="RefSeq" id="WP_024923041.1">
    <property type="nucleotide sequence ID" value="NZ_MDEO01000036.1"/>
</dbReference>
<dbReference type="InterPro" id="IPR005119">
    <property type="entry name" value="LysR_subst-bd"/>
</dbReference>
<name>A0A1C2DEY5_9HYPH</name>
<feature type="domain" description="HTH lysR-type" evidence="5">
    <location>
        <begin position="8"/>
        <end position="65"/>
    </location>
</feature>
<dbReference type="GO" id="GO:0003700">
    <property type="term" value="F:DNA-binding transcription factor activity"/>
    <property type="evidence" value="ECO:0007669"/>
    <property type="project" value="InterPro"/>
</dbReference>
<dbReference type="Pfam" id="PF00126">
    <property type="entry name" value="HTH_1"/>
    <property type="match status" value="1"/>
</dbReference>
<comment type="similarity">
    <text evidence="1">Belongs to the LysR transcriptional regulatory family.</text>
</comment>
<dbReference type="PANTHER" id="PTHR30579:SF7">
    <property type="entry name" value="HTH-TYPE TRANSCRIPTIONAL REGULATOR LRHA-RELATED"/>
    <property type="match status" value="1"/>
</dbReference>
<dbReference type="Gene3D" id="3.40.190.10">
    <property type="entry name" value="Periplasmic binding protein-like II"/>
    <property type="match status" value="2"/>
</dbReference>
<proteinExistence type="inferred from homology"/>
<dbReference type="AlphaFoldDB" id="A0A1C2DEY5"/>
<dbReference type="Proteomes" id="UP000094412">
    <property type="component" value="Unassembled WGS sequence"/>
</dbReference>
<dbReference type="EMBL" id="MDEO01000036">
    <property type="protein sequence ID" value="OCX13308.1"/>
    <property type="molecule type" value="Genomic_DNA"/>
</dbReference>
<evidence type="ECO:0000313" key="6">
    <source>
        <dbReference type="EMBL" id="OCX13308.1"/>
    </source>
</evidence>
<dbReference type="PANTHER" id="PTHR30579">
    <property type="entry name" value="TRANSCRIPTIONAL REGULATOR"/>
    <property type="match status" value="1"/>
</dbReference>
<comment type="caution">
    <text evidence="6">The sequence shown here is derived from an EMBL/GenBank/DDBJ whole genome shotgun (WGS) entry which is preliminary data.</text>
</comment>
<dbReference type="InterPro" id="IPR050176">
    <property type="entry name" value="LTTR"/>
</dbReference>
<dbReference type="OrthoDB" id="9811588at2"/>
<accession>A0A1C2DEY5</accession>
<sequence length="288" mass="30308">MNNPAKILDIDTVRAFVLVADLGSFTRAAEALDTAQATVSLKLKRLEGLLGHRLLERTPRHVALSGDGERFLPAARNLLDAHQRALAGVRTAPPSRLTLGISDHVAGAELPTLLARLNAYDPTLVVEVRVSSSRDVIARYGQGELDAAIARRGEEGADGETLFREPFGWFAAPSFAYRPGEPLRLATLAAPCGIRTLAIDALDEAGLPWTEAFVGGGVLALGAAVSAGLAVATLAHRVAPTGAIEVGEAFGLPRLPAQDVVLMARPARREARDVLKVLAAAFRGAAAR</sequence>
<dbReference type="FunFam" id="1.10.10.10:FF:000001">
    <property type="entry name" value="LysR family transcriptional regulator"/>
    <property type="match status" value="1"/>
</dbReference>
<keyword evidence="4" id="KW-0804">Transcription</keyword>
<evidence type="ECO:0000256" key="3">
    <source>
        <dbReference type="ARBA" id="ARBA00023125"/>
    </source>
</evidence>
<evidence type="ECO:0000256" key="1">
    <source>
        <dbReference type="ARBA" id="ARBA00009437"/>
    </source>
</evidence>
<keyword evidence="3" id="KW-0238">DNA-binding</keyword>
<dbReference type="InterPro" id="IPR000847">
    <property type="entry name" value="LysR_HTH_N"/>
</dbReference>
<dbReference type="STRING" id="1566387.QV13_27785"/>
<keyword evidence="7" id="KW-1185">Reference proteome</keyword>
<dbReference type="Gene3D" id="1.10.10.10">
    <property type="entry name" value="Winged helix-like DNA-binding domain superfamily/Winged helix DNA-binding domain"/>
    <property type="match status" value="1"/>
</dbReference>
<keyword evidence="2" id="KW-0805">Transcription regulation</keyword>
<dbReference type="SUPFAM" id="SSF46785">
    <property type="entry name" value="Winged helix' DNA-binding domain"/>
    <property type="match status" value="1"/>
</dbReference>
<reference evidence="6 7" key="1">
    <citation type="submission" date="2016-08" db="EMBL/GenBank/DDBJ databases">
        <title>Whole genome sequence of Mesorhizobium sp. strain UASWS1009 isolated from industrial sewage.</title>
        <authorList>
            <person name="Crovadore J."/>
            <person name="Calmin G."/>
            <person name="Chablais R."/>
            <person name="Cochard B."/>
            <person name="Lefort F."/>
        </authorList>
    </citation>
    <scope>NUCLEOTIDE SEQUENCE [LARGE SCALE GENOMIC DNA]</scope>
    <source>
        <strain evidence="6 7">UASWS1009</strain>
    </source>
</reference>
<evidence type="ECO:0000259" key="5">
    <source>
        <dbReference type="PROSITE" id="PS50931"/>
    </source>
</evidence>
<dbReference type="InterPro" id="IPR036390">
    <property type="entry name" value="WH_DNA-bd_sf"/>
</dbReference>
<dbReference type="InterPro" id="IPR036388">
    <property type="entry name" value="WH-like_DNA-bd_sf"/>
</dbReference>
<dbReference type="GO" id="GO:0003677">
    <property type="term" value="F:DNA binding"/>
    <property type="evidence" value="ECO:0007669"/>
    <property type="project" value="UniProtKB-KW"/>
</dbReference>
<gene>
    <name evidence="6" type="ORF">QV13_27785</name>
</gene>
<evidence type="ECO:0000256" key="2">
    <source>
        <dbReference type="ARBA" id="ARBA00023015"/>
    </source>
</evidence>
<dbReference type="Pfam" id="PF03466">
    <property type="entry name" value="LysR_substrate"/>
    <property type="match status" value="1"/>
</dbReference>
<evidence type="ECO:0000256" key="4">
    <source>
        <dbReference type="ARBA" id="ARBA00023163"/>
    </source>
</evidence>
<protein>
    <submittedName>
        <fullName evidence="6">LysR family transcriptional regulator</fullName>
    </submittedName>
</protein>